<evidence type="ECO:0000313" key="2">
    <source>
        <dbReference type="Proteomes" id="UP000323597"/>
    </source>
</evidence>
<sequence length="40" mass="4508">MPSPALGSAIQYRVSRRWHCRIRRPERSNWGGGAGDGGRR</sequence>
<reference evidence="1 2" key="1">
    <citation type="submission" date="2019-07" db="EMBL/GenBank/DDBJ databases">
        <title>WGS assembly of Gossypium mustelinum.</title>
        <authorList>
            <person name="Chen Z.J."/>
            <person name="Sreedasyam A."/>
            <person name="Ando A."/>
            <person name="Song Q."/>
            <person name="De L."/>
            <person name="Hulse-Kemp A."/>
            <person name="Ding M."/>
            <person name="Ye W."/>
            <person name="Kirkbride R."/>
            <person name="Jenkins J."/>
            <person name="Plott C."/>
            <person name="Lovell J."/>
            <person name="Lin Y.-M."/>
            <person name="Vaughn R."/>
            <person name="Liu B."/>
            <person name="Li W."/>
            <person name="Simpson S."/>
            <person name="Scheffler B."/>
            <person name="Saski C."/>
            <person name="Grover C."/>
            <person name="Hu G."/>
            <person name="Conover J."/>
            <person name="Carlson J."/>
            <person name="Shu S."/>
            <person name="Boston L."/>
            <person name="Williams M."/>
            <person name="Peterson D."/>
            <person name="Mcgee K."/>
            <person name="Jones D."/>
            <person name="Wendel J."/>
            <person name="Stelly D."/>
            <person name="Grimwood J."/>
            <person name="Schmutz J."/>
        </authorList>
    </citation>
    <scope>NUCLEOTIDE SEQUENCE [LARGE SCALE GENOMIC DNA]</scope>
    <source>
        <strain evidence="1">1408120.09</strain>
    </source>
</reference>
<evidence type="ECO:0000313" key="1">
    <source>
        <dbReference type="EMBL" id="TXG75696.1"/>
    </source>
</evidence>
<gene>
    <name evidence="1" type="ORF">E1A91_1Z023100v1</name>
</gene>
<accession>A0A5C7J4W6</accession>
<protein>
    <submittedName>
        <fullName evidence="1">Uncharacterized protein</fullName>
    </submittedName>
</protein>
<dbReference type="Proteomes" id="UP000323597">
    <property type="component" value="Unassembled WGS sequence"/>
</dbReference>
<keyword evidence="2" id="KW-1185">Reference proteome</keyword>
<proteinExistence type="predicted"/>
<name>A0A5C7J4W6_GOSMU</name>
<dbReference type="EMBL" id="ML698923">
    <property type="protein sequence ID" value="TXG75696.1"/>
    <property type="molecule type" value="Genomic_DNA"/>
</dbReference>
<dbReference type="AlphaFoldDB" id="A0A5C7J4W6"/>
<organism evidence="1 2">
    <name type="scientific">Gossypium mustelinum</name>
    <name type="common">Cotton</name>
    <name type="synonym">Gossypium caicoense</name>
    <dbReference type="NCBI Taxonomy" id="34275"/>
    <lineage>
        <taxon>Eukaryota</taxon>
        <taxon>Viridiplantae</taxon>
        <taxon>Streptophyta</taxon>
        <taxon>Embryophyta</taxon>
        <taxon>Tracheophyta</taxon>
        <taxon>Spermatophyta</taxon>
        <taxon>Magnoliopsida</taxon>
        <taxon>eudicotyledons</taxon>
        <taxon>Gunneridae</taxon>
        <taxon>Pentapetalae</taxon>
        <taxon>rosids</taxon>
        <taxon>malvids</taxon>
        <taxon>Malvales</taxon>
        <taxon>Malvaceae</taxon>
        <taxon>Malvoideae</taxon>
        <taxon>Gossypium</taxon>
    </lineage>
</organism>